<dbReference type="InterPro" id="IPR015422">
    <property type="entry name" value="PyrdxlP-dep_Trfase_small"/>
</dbReference>
<dbReference type="Pfam" id="PF00392">
    <property type="entry name" value="GntR"/>
    <property type="match status" value="1"/>
</dbReference>
<dbReference type="InterPro" id="IPR004839">
    <property type="entry name" value="Aminotransferase_I/II_large"/>
</dbReference>
<reference evidence="7 8" key="1">
    <citation type="submission" date="2016-10" db="EMBL/GenBank/DDBJ databases">
        <title>Comparative genome analysis of multiple Pseudomonas spp. focuses on biocontrol and plant growth promoting traits.</title>
        <authorList>
            <person name="Tao X.-Y."/>
            <person name="Taylor C.G."/>
        </authorList>
    </citation>
    <scope>NUCLEOTIDE SEQUENCE [LARGE SCALE GENOMIC DNA]</scope>
    <source>
        <strain evidence="7 8">2F9</strain>
    </source>
</reference>
<evidence type="ECO:0000259" key="6">
    <source>
        <dbReference type="PROSITE" id="PS50949"/>
    </source>
</evidence>
<evidence type="ECO:0000313" key="8">
    <source>
        <dbReference type="Proteomes" id="UP000283650"/>
    </source>
</evidence>
<accession>A0A423NFY7</accession>
<keyword evidence="5" id="KW-0804">Transcription</keyword>
<dbReference type="EMBL" id="MOBY01000002">
    <property type="protein sequence ID" value="RON97170.1"/>
    <property type="molecule type" value="Genomic_DNA"/>
</dbReference>
<dbReference type="Pfam" id="PF00155">
    <property type="entry name" value="Aminotran_1_2"/>
    <property type="match status" value="1"/>
</dbReference>
<dbReference type="SUPFAM" id="SSF53383">
    <property type="entry name" value="PLP-dependent transferases"/>
    <property type="match status" value="1"/>
</dbReference>
<evidence type="ECO:0000313" key="7">
    <source>
        <dbReference type="EMBL" id="RON97170.1"/>
    </source>
</evidence>
<dbReference type="SMART" id="SM00345">
    <property type="entry name" value="HTH_GNTR"/>
    <property type="match status" value="1"/>
</dbReference>
<proteinExistence type="inferred from homology"/>
<dbReference type="Gene3D" id="3.40.640.10">
    <property type="entry name" value="Type I PLP-dependent aspartate aminotransferase-like (Major domain)"/>
    <property type="match status" value="1"/>
</dbReference>
<feature type="domain" description="HTH gntR-type" evidence="6">
    <location>
        <begin position="22"/>
        <end position="90"/>
    </location>
</feature>
<dbReference type="InterPro" id="IPR015424">
    <property type="entry name" value="PyrdxlP-dep_Trfase"/>
</dbReference>
<dbReference type="SUPFAM" id="SSF46785">
    <property type="entry name" value="Winged helix' DNA-binding domain"/>
    <property type="match status" value="1"/>
</dbReference>
<dbReference type="PANTHER" id="PTHR46577:SF1">
    <property type="entry name" value="HTH-TYPE TRANSCRIPTIONAL REGULATORY PROTEIN GABR"/>
    <property type="match status" value="1"/>
</dbReference>
<dbReference type="Gene3D" id="1.10.10.10">
    <property type="entry name" value="Winged helix-like DNA-binding domain superfamily/Winged helix DNA-binding domain"/>
    <property type="match status" value="1"/>
</dbReference>
<dbReference type="GO" id="GO:0003700">
    <property type="term" value="F:DNA-binding transcription factor activity"/>
    <property type="evidence" value="ECO:0007669"/>
    <property type="project" value="InterPro"/>
</dbReference>
<dbReference type="Proteomes" id="UP000283650">
    <property type="component" value="Unassembled WGS sequence"/>
</dbReference>
<dbReference type="GO" id="GO:0030170">
    <property type="term" value="F:pyridoxal phosphate binding"/>
    <property type="evidence" value="ECO:0007669"/>
    <property type="project" value="InterPro"/>
</dbReference>
<dbReference type="InterPro" id="IPR000524">
    <property type="entry name" value="Tscrpt_reg_HTH_GntR"/>
</dbReference>
<dbReference type="InterPro" id="IPR036390">
    <property type="entry name" value="WH_DNA-bd_sf"/>
</dbReference>
<dbReference type="AlphaFoldDB" id="A0A423NFY7"/>
<evidence type="ECO:0000256" key="5">
    <source>
        <dbReference type="ARBA" id="ARBA00023163"/>
    </source>
</evidence>
<dbReference type="CDD" id="cd00609">
    <property type="entry name" value="AAT_like"/>
    <property type="match status" value="1"/>
</dbReference>
<keyword evidence="4" id="KW-0238">DNA-binding</keyword>
<comment type="similarity">
    <text evidence="1">In the C-terminal section; belongs to the class-I pyridoxal-phosphate-dependent aminotransferase family.</text>
</comment>
<dbReference type="PANTHER" id="PTHR46577">
    <property type="entry name" value="HTH-TYPE TRANSCRIPTIONAL REGULATORY PROTEIN GABR"/>
    <property type="match status" value="1"/>
</dbReference>
<keyword evidence="3" id="KW-0805">Transcription regulation</keyword>
<dbReference type="InterPro" id="IPR051446">
    <property type="entry name" value="HTH_trans_reg/aminotransferase"/>
</dbReference>
<keyword evidence="2" id="KW-0663">Pyridoxal phosphate</keyword>
<dbReference type="Gene3D" id="3.90.1150.10">
    <property type="entry name" value="Aspartate Aminotransferase, domain 1"/>
    <property type="match status" value="1"/>
</dbReference>
<sequence length="471" mass="50755">MTVKVSIAMVSILRDGLANGVGVKYKRLADAVAQAIDEGVIDAGCKLPPHRLLADSLGVTIGTISRAYGELERVGLVVARVGDGTYVCQRGMARPQDKGFRNVSDEPSACFDMSRNQPMPGQEAAFMSQSLQGLASDPRVLRQLTGYTAEGGLARHRLAGAVWLQHGTFVPHVDQVLCVNGGQHGLLCALMGLLKAGDTLVTEHLSYPGLIGVARQLGIKLIGAAMDDEGLVPSALEEICRQHRVSALYCTPTIQNPTAAVMSIPRREAIADICRQHNLLIIEDEAHAVLDRQRPLPLSYFAPERSVLIGSLSKAVSAGLRVGYLHAPQALIGRLSAAIRATCWMANPLSMEVASLWIESGMAERLLDEQISEIARRKALVAPVLQGLDYKTHPYSPHFWVQVPELWRASQIAAELKENNYLVATAEAFAVGHAAVPQFIRVSVCNAVGDDRLLLAGFEALANALTQHNPL</sequence>
<dbReference type="InterPro" id="IPR036388">
    <property type="entry name" value="WH-like_DNA-bd_sf"/>
</dbReference>
<dbReference type="PROSITE" id="PS50949">
    <property type="entry name" value="HTH_GNTR"/>
    <property type="match status" value="1"/>
</dbReference>
<evidence type="ECO:0000256" key="3">
    <source>
        <dbReference type="ARBA" id="ARBA00023015"/>
    </source>
</evidence>
<dbReference type="InterPro" id="IPR015421">
    <property type="entry name" value="PyrdxlP-dep_Trfase_major"/>
</dbReference>
<protein>
    <submittedName>
        <fullName evidence="7">GntR family transcriptional regulator</fullName>
    </submittedName>
</protein>
<dbReference type="RefSeq" id="WP_123374758.1">
    <property type="nucleotide sequence ID" value="NZ_MOBY01000002.1"/>
</dbReference>
<dbReference type="CDD" id="cd07377">
    <property type="entry name" value="WHTH_GntR"/>
    <property type="match status" value="1"/>
</dbReference>
<evidence type="ECO:0000256" key="2">
    <source>
        <dbReference type="ARBA" id="ARBA00022898"/>
    </source>
</evidence>
<evidence type="ECO:0000256" key="4">
    <source>
        <dbReference type="ARBA" id="ARBA00023125"/>
    </source>
</evidence>
<name>A0A423NFY7_PSEFL</name>
<gene>
    <name evidence="7" type="ORF">BK672_02415</name>
</gene>
<organism evidence="7 8">
    <name type="scientific">Pseudomonas fluorescens</name>
    <dbReference type="NCBI Taxonomy" id="294"/>
    <lineage>
        <taxon>Bacteria</taxon>
        <taxon>Pseudomonadati</taxon>
        <taxon>Pseudomonadota</taxon>
        <taxon>Gammaproteobacteria</taxon>
        <taxon>Pseudomonadales</taxon>
        <taxon>Pseudomonadaceae</taxon>
        <taxon>Pseudomonas</taxon>
    </lineage>
</organism>
<dbReference type="GO" id="GO:0003677">
    <property type="term" value="F:DNA binding"/>
    <property type="evidence" value="ECO:0007669"/>
    <property type="project" value="UniProtKB-KW"/>
</dbReference>
<evidence type="ECO:0000256" key="1">
    <source>
        <dbReference type="ARBA" id="ARBA00005384"/>
    </source>
</evidence>
<comment type="caution">
    <text evidence="7">The sequence shown here is derived from an EMBL/GenBank/DDBJ whole genome shotgun (WGS) entry which is preliminary data.</text>
</comment>